<dbReference type="EMBL" id="CP017080">
    <property type="protein sequence ID" value="AOH53335.1"/>
    <property type="molecule type" value="Genomic_DNA"/>
</dbReference>
<dbReference type="OrthoDB" id="2864498at2"/>
<organism evidence="3 4">
    <name type="scientific">Peribacillus muralis</name>
    <dbReference type="NCBI Taxonomy" id="264697"/>
    <lineage>
        <taxon>Bacteria</taxon>
        <taxon>Bacillati</taxon>
        <taxon>Bacillota</taxon>
        <taxon>Bacilli</taxon>
        <taxon>Bacillales</taxon>
        <taxon>Bacillaceae</taxon>
        <taxon>Peribacillus</taxon>
    </lineage>
</organism>
<dbReference type="STRING" id="264697.ABE28_003145"/>
<keyword evidence="4" id="KW-1185">Reference proteome</keyword>
<dbReference type="InterPro" id="IPR037119">
    <property type="entry name" value="Haem_oxidase_HugZ-like_sf"/>
</dbReference>
<gene>
    <name evidence="3" type="ORF">ABE28_003145</name>
</gene>
<dbReference type="Proteomes" id="UP000077926">
    <property type="component" value="Chromosome"/>
</dbReference>
<evidence type="ECO:0000256" key="2">
    <source>
        <dbReference type="SAM" id="MobiDB-lite"/>
    </source>
</evidence>
<protein>
    <submittedName>
        <fullName evidence="3">Uncharacterized protein</fullName>
    </submittedName>
</protein>
<sequence length="177" mass="20010">MQVTVKAHFNKQTKDSKKELVQFYVKGEDEKKQELNQLTREVVELEIEGVEQKLRCEFNKSTKDSKKTVLEFIVKGDASAENTFNFYKKAGSDVTLCIVESQMSMDDFNEETHDGIEYEIGKDGTASVSPNQMTLDDVAQEEDSEGQGQGEPDKKDEDNDDPFAQSDFTGEDDDLLD</sequence>
<dbReference type="KEGG" id="bmur:ABE28_003145"/>
<reference evidence="3 4" key="1">
    <citation type="submission" date="2016-08" db="EMBL/GenBank/DDBJ databases">
        <title>Complete genome sequence of Bacillus muralis G25-68, a strain with toxicity to nematodes.</title>
        <authorList>
            <person name="Zheng Z."/>
        </authorList>
    </citation>
    <scope>NUCLEOTIDE SEQUENCE [LARGE SCALE GENOMIC DNA]</scope>
    <source>
        <strain evidence="3 4">G25-68</strain>
    </source>
</reference>
<accession>A0A1B3XJD8</accession>
<name>A0A1B3XJD8_9BACI</name>
<feature type="region of interest" description="Disordered" evidence="2">
    <location>
        <begin position="121"/>
        <end position="177"/>
    </location>
</feature>
<keyword evidence="1" id="KW-0175">Coiled coil</keyword>
<evidence type="ECO:0000313" key="4">
    <source>
        <dbReference type="Proteomes" id="UP000077926"/>
    </source>
</evidence>
<dbReference type="Gene3D" id="3.20.180.10">
    <property type="entry name" value="PNP-oxidase-like"/>
    <property type="match status" value="1"/>
</dbReference>
<evidence type="ECO:0000256" key="1">
    <source>
        <dbReference type="SAM" id="Coils"/>
    </source>
</evidence>
<evidence type="ECO:0000313" key="3">
    <source>
        <dbReference type="EMBL" id="AOH53335.1"/>
    </source>
</evidence>
<dbReference type="RefSeq" id="WP_064463971.1">
    <property type="nucleotide sequence ID" value="NZ_CP017080.1"/>
</dbReference>
<feature type="coiled-coil region" evidence="1">
    <location>
        <begin position="28"/>
        <end position="55"/>
    </location>
</feature>
<proteinExistence type="predicted"/>
<dbReference type="AlphaFoldDB" id="A0A1B3XJD8"/>